<evidence type="ECO:0000313" key="4">
    <source>
        <dbReference type="Proteomes" id="UP001158045"/>
    </source>
</evidence>
<proteinExistence type="predicted"/>
<evidence type="ECO:0000259" key="2">
    <source>
        <dbReference type="Pfam" id="PF00144"/>
    </source>
</evidence>
<dbReference type="GO" id="GO:0016787">
    <property type="term" value="F:hydrolase activity"/>
    <property type="evidence" value="ECO:0007669"/>
    <property type="project" value="UniProtKB-KW"/>
</dbReference>
<organism evidence="3 4">
    <name type="scientific">Fusibacter bizertensis</name>
    <dbReference type="NCBI Taxonomy" id="1488331"/>
    <lineage>
        <taxon>Bacteria</taxon>
        <taxon>Bacillati</taxon>
        <taxon>Bacillota</taxon>
        <taxon>Clostridia</taxon>
        <taxon>Eubacteriales</taxon>
        <taxon>Eubacteriales Family XII. Incertae Sedis</taxon>
        <taxon>Fusibacter</taxon>
    </lineage>
</organism>
<name>A0ABT6NF65_9FIRM</name>
<keyword evidence="4" id="KW-1185">Reference proteome</keyword>
<reference evidence="3 4" key="1">
    <citation type="submission" date="2023-04" db="EMBL/GenBank/DDBJ databases">
        <title>Fusibacter bizertensis strain WBS, isolated from littoral bottom sediments of the Arctic seas - biochemical and genomic analysis.</title>
        <authorList>
            <person name="Brioukhanov A.L."/>
        </authorList>
    </citation>
    <scope>NUCLEOTIDE SEQUENCE [LARGE SCALE GENOMIC DNA]</scope>
    <source>
        <strain evidence="3 4">WBS</strain>
    </source>
</reference>
<sequence length="343" mass="38706">MKSKKVIIRIITFVMLIVSLAFVPWGIVKMWASPLSETIQMDIESAVTNHNLDGVIVYVNQGGKASFYSAGWKDRDKKIETDPESLFKIASISKLYIAVAATKLIDEQRLNLDDTLSTLMPEYANQIEFSDKISLRMLIKHRSGIPDFIKLKAFPWSNLPISNKDALKLVLGMSADFSPDSKYAYSNTNYLLIGEIMDKALGYSHQQYIKEEILEPLNLTNTFSFLKEVNQQNVMSGYDVGYDGDLKLSDYTIPGGSMVATAEDVGIFLRALNDGSLMTESERTLYSELYVYEHTGLLPGYQSIARYDKERDTVVILFVNTSGGDSWTKIEILYNRIMKILSK</sequence>
<dbReference type="InterPro" id="IPR012338">
    <property type="entry name" value="Beta-lactam/transpept-like"/>
</dbReference>
<evidence type="ECO:0000313" key="3">
    <source>
        <dbReference type="EMBL" id="MDH8679032.1"/>
    </source>
</evidence>
<dbReference type="EMBL" id="JARYZI010000009">
    <property type="protein sequence ID" value="MDH8679032.1"/>
    <property type="molecule type" value="Genomic_DNA"/>
</dbReference>
<accession>A0ABT6NF65</accession>
<feature type="domain" description="Beta-lactamase-related" evidence="2">
    <location>
        <begin position="43"/>
        <end position="284"/>
    </location>
</feature>
<keyword evidence="1" id="KW-1133">Transmembrane helix</keyword>
<dbReference type="InterPro" id="IPR050491">
    <property type="entry name" value="AmpC-like"/>
</dbReference>
<keyword evidence="3" id="KW-0378">Hydrolase</keyword>
<dbReference type="Proteomes" id="UP001158045">
    <property type="component" value="Unassembled WGS sequence"/>
</dbReference>
<dbReference type="Gene3D" id="3.40.710.10">
    <property type="entry name" value="DD-peptidase/beta-lactamase superfamily"/>
    <property type="match status" value="1"/>
</dbReference>
<comment type="caution">
    <text evidence="3">The sequence shown here is derived from an EMBL/GenBank/DDBJ whole genome shotgun (WGS) entry which is preliminary data.</text>
</comment>
<dbReference type="Pfam" id="PF00144">
    <property type="entry name" value="Beta-lactamase"/>
    <property type="match status" value="1"/>
</dbReference>
<dbReference type="PANTHER" id="PTHR46825:SF9">
    <property type="entry name" value="BETA-LACTAMASE-RELATED DOMAIN-CONTAINING PROTEIN"/>
    <property type="match status" value="1"/>
</dbReference>
<gene>
    <name evidence="3" type="ORF">QE109_12800</name>
</gene>
<evidence type="ECO:0000256" key="1">
    <source>
        <dbReference type="SAM" id="Phobius"/>
    </source>
</evidence>
<dbReference type="SUPFAM" id="SSF56601">
    <property type="entry name" value="beta-lactamase/transpeptidase-like"/>
    <property type="match status" value="1"/>
</dbReference>
<dbReference type="InterPro" id="IPR001466">
    <property type="entry name" value="Beta-lactam-related"/>
</dbReference>
<feature type="transmembrane region" description="Helical" evidence="1">
    <location>
        <begin position="7"/>
        <end position="27"/>
    </location>
</feature>
<dbReference type="PANTHER" id="PTHR46825">
    <property type="entry name" value="D-ALANYL-D-ALANINE-CARBOXYPEPTIDASE/ENDOPEPTIDASE AMPH"/>
    <property type="match status" value="1"/>
</dbReference>
<protein>
    <submittedName>
        <fullName evidence="3">Serine hydrolase domain-containing protein</fullName>
        <ecNumber evidence="3">3.1.1.103</ecNumber>
    </submittedName>
</protein>
<dbReference type="RefSeq" id="WP_281094928.1">
    <property type="nucleotide sequence ID" value="NZ_JARYZI010000009.1"/>
</dbReference>
<dbReference type="EC" id="3.1.1.103" evidence="3"/>
<keyword evidence="1" id="KW-0472">Membrane</keyword>
<keyword evidence="1" id="KW-0812">Transmembrane</keyword>